<dbReference type="Proteomes" id="UP000525987">
    <property type="component" value="Unassembled WGS sequence"/>
</dbReference>
<reference evidence="1 2" key="1">
    <citation type="submission" date="2020-08" db="EMBL/GenBank/DDBJ databases">
        <title>Genomic Encyclopedia of Type Strains, Phase III (KMG-III): the genomes of soil and plant-associated and newly described type strains.</title>
        <authorList>
            <person name="Whitman W."/>
        </authorList>
    </citation>
    <scope>NUCLEOTIDE SEQUENCE [LARGE SCALE GENOMIC DNA]</scope>
    <source>
        <strain evidence="1 2">CECT 5995</strain>
    </source>
</reference>
<evidence type="ECO:0000313" key="1">
    <source>
        <dbReference type="EMBL" id="MBB3142832.1"/>
    </source>
</evidence>
<sequence length="94" mass="10606">MNYEAIGRCQVLRKDVERLHLQRNSAITALRGELRGVMGSIKGTVYTFDPEAAHRQLAEIEDTSRQLMEAVAEFNEWAPEAGERPITVAEPRLP</sequence>
<dbReference type="GO" id="GO:0016740">
    <property type="term" value="F:transferase activity"/>
    <property type="evidence" value="ECO:0007669"/>
    <property type="project" value="UniProtKB-KW"/>
</dbReference>
<organism evidence="1 2">
    <name type="scientific">Halomonas organivorans</name>
    <dbReference type="NCBI Taxonomy" id="257772"/>
    <lineage>
        <taxon>Bacteria</taxon>
        <taxon>Pseudomonadati</taxon>
        <taxon>Pseudomonadota</taxon>
        <taxon>Gammaproteobacteria</taxon>
        <taxon>Oceanospirillales</taxon>
        <taxon>Halomonadaceae</taxon>
        <taxon>Halomonas</taxon>
    </lineage>
</organism>
<dbReference type="EMBL" id="JACHXM010000027">
    <property type="protein sequence ID" value="MBB3142832.1"/>
    <property type="molecule type" value="Genomic_DNA"/>
</dbReference>
<protein>
    <submittedName>
        <fullName evidence="1">Gamma-glutamylcyclotransferase (GGCT)/AIG2-like uncharacterized protein YtfP</fullName>
    </submittedName>
</protein>
<dbReference type="AlphaFoldDB" id="A0A7W5G7D6"/>
<comment type="caution">
    <text evidence="1">The sequence shown here is derived from an EMBL/GenBank/DDBJ whole genome shotgun (WGS) entry which is preliminary data.</text>
</comment>
<keyword evidence="1" id="KW-0808">Transferase</keyword>
<keyword evidence="2" id="KW-1185">Reference proteome</keyword>
<dbReference type="RefSeq" id="WP_183389191.1">
    <property type="nucleotide sequence ID" value="NZ_JACHXM010000027.1"/>
</dbReference>
<accession>A0A7W5G7D6</accession>
<gene>
    <name evidence="1" type="ORF">FHR96_003734</name>
</gene>
<proteinExistence type="predicted"/>
<name>A0A7W5G7D6_9GAMM</name>
<evidence type="ECO:0000313" key="2">
    <source>
        <dbReference type="Proteomes" id="UP000525987"/>
    </source>
</evidence>